<dbReference type="Proteomes" id="UP000824116">
    <property type="component" value="Unassembled WGS sequence"/>
</dbReference>
<dbReference type="CDD" id="cd00198">
    <property type="entry name" value="vWFA"/>
    <property type="match status" value="1"/>
</dbReference>
<dbReference type="Gene3D" id="3.40.50.410">
    <property type="entry name" value="von Willebrand factor, type A domain"/>
    <property type="match status" value="1"/>
</dbReference>
<dbReference type="InterPro" id="IPR036465">
    <property type="entry name" value="vWFA_dom_sf"/>
</dbReference>
<name>A0A9D2GBU2_9FIRM</name>
<proteinExistence type="predicted"/>
<accession>A0A9D2GBU2</accession>
<sequence length="258" mass="27874">MHNTRKRKYRRIPAGAFFMALIVALGAAAGSPAVTAGAAVKTTADTDTRDRYRDTLGSDNSTRYAGRIWTDKTVSSEDITFSGDASSEEIRVERGDADFLITYSALATSQSVVTEQPVDVVFILDISASMCWGTDSETVSDPTGADSRINAMVESLNSAIDMLVQSNENNRIAIAVFNGSSETLLELTEAEDILGRVQDGRYLELTSFSGTGGQDRRPGISFPDGRGPDVVGCICMAQNEIRKQNGEMIHISITYPDH</sequence>
<dbReference type="EMBL" id="DXAY01000269">
    <property type="protein sequence ID" value="HIZ75897.1"/>
    <property type="molecule type" value="Genomic_DNA"/>
</dbReference>
<reference evidence="2" key="1">
    <citation type="journal article" date="2021" name="PeerJ">
        <title>Extensive microbial diversity within the chicken gut microbiome revealed by metagenomics and culture.</title>
        <authorList>
            <person name="Gilroy R."/>
            <person name="Ravi A."/>
            <person name="Getino M."/>
            <person name="Pursley I."/>
            <person name="Horton D.L."/>
            <person name="Alikhan N.F."/>
            <person name="Baker D."/>
            <person name="Gharbi K."/>
            <person name="Hall N."/>
            <person name="Watson M."/>
            <person name="Adriaenssens E.M."/>
            <person name="Foster-Nyarko E."/>
            <person name="Jarju S."/>
            <person name="Secka A."/>
            <person name="Antonio M."/>
            <person name="Oren A."/>
            <person name="Chaudhuri R.R."/>
            <person name="La Ragione R."/>
            <person name="Hildebrand F."/>
            <person name="Pallen M.J."/>
        </authorList>
    </citation>
    <scope>NUCLEOTIDE SEQUENCE</scope>
    <source>
        <strain evidence="2">CHK196-3914</strain>
    </source>
</reference>
<feature type="chain" id="PRO_5038561826" evidence="1">
    <location>
        <begin position="30"/>
        <end position="258"/>
    </location>
</feature>
<comment type="caution">
    <text evidence="2">The sequence shown here is derived from an EMBL/GenBank/DDBJ whole genome shotgun (WGS) entry which is preliminary data.</text>
</comment>
<keyword evidence="1" id="KW-0732">Signal</keyword>
<protein>
    <submittedName>
        <fullName evidence="2">VWA domain-containing protein</fullName>
    </submittedName>
</protein>
<gene>
    <name evidence="2" type="ORF">H9723_11760</name>
</gene>
<organism evidence="2 3">
    <name type="scientific">Candidatus Mediterraneibacter stercoravium</name>
    <dbReference type="NCBI Taxonomy" id="2838685"/>
    <lineage>
        <taxon>Bacteria</taxon>
        <taxon>Bacillati</taxon>
        <taxon>Bacillota</taxon>
        <taxon>Clostridia</taxon>
        <taxon>Lachnospirales</taxon>
        <taxon>Lachnospiraceae</taxon>
        <taxon>Mediterraneibacter</taxon>
    </lineage>
</organism>
<evidence type="ECO:0000313" key="3">
    <source>
        <dbReference type="Proteomes" id="UP000824116"/>
    </source>
</evidence>
<feature type="signal peptide" evidence="1">
    <location>
        <begin position="1"/>
        <end position="29"/>
    </location>
</feature>
<dbReference type="SUPFAM" id="SSF53300">
    <property type="entry name" value="vWA-like"/>
    <property type="match status" value="1"/>
</dbReference>
<reference evidence="2" key="2">
    <citation type="submission" date="2021-04" db="EMBL/GenBank/DDBJ databases">
        <authorList>
            <person name="Gilroy R."/>
        </authorList>
    </citation>
    <scope>NUCLEOTIDE SEQUENCE</scope>
    <source>
        <strain evidence="2">CHK196-3914</strain>
    </source>
</reference>
<dbReference type="AlphaFoldDB" id="A0A9D2GBU2"/>
<evidence type="ECO:0000313" key="2">
    <source>
        <dbReference type="EMBL" id="HIZ75897.1"/>
    </source>
</evidence>
<evidence type="ECO:0000256" key="1">
    <source>
        <dbReference type="SAM" id="SignalP"/>
    </source>
</evidence>